<reference evidence="1 2" key="2">
    <citation type="journal article" date="2014" name="J. Gen. Appl. Microbiol.">
        <title>The early diverging ascomycetous budding yeast Saitoella complicata has three histone deacetylases belonging to the Clr6, Hos2, and Rpd3 lineages.</title>
        <authorList>
            <person name="Nishida H."/>
            <person name="Matsumoto T."/>
            <person name="Kondo S."/>
            <person name="Hamamoto M."/>
            <person name="Yoshikawa H."/>
        </authorList>
    </citation>
    <scope>NUCLEOTIDE SEQUENCE [LARGE SCALE GENOMIC DNA]</scope>
    <source>
        <strain evidence="1 2">NRRL Y-17804</strain>
    </source>
</reference>
<protein>
    <submittedName>
        <fullName evidence="1">Uncharacterized protein</fullName>
    </submittedName>
</protein>
<comment type="caution">
    <text evidence="1">The sequence shown here is derived from an EMBL/GenBank/DDBJ whole genome shotgun (WGS) entry which is preliminary data.</text>
</comment>
<name>A0A0E9NIB5_SAICN</name>
<dbReference type="Proteomes" id="UP000033140">
    <property type="component" value="Unassembled WGS sequence"/>
</dbReference>
<evidence type="ECO:0000313" key="1">
    <source>
        <dbReference type="EMBL" id="GAO49589.1"/>
    </source>
</evidence>
<gene>
    <name evidence="1" type="ORF">G7K_3738-t1</name>
</gene>
<keyword evidence="2" id="KW-1185">Reference proteome</keyword>
<reference evidence="1 2" key="3">
    <citation type="journal article" date="2015" name="Genome Announc.">
        <title>Draft Genome Sequence of the Archiascomycetous Yeast Saitoella complicata.</title>
        <authorList>
            <person name="Yamauchi K."/>
            <person name="Kondo S."/>
            <person name="Hamamoto M."/>
            <person name="Takahashi Y."/>
            <person name="Ogura Y."/>
            <person name="Hayashi T."/>
            <person name="Nishida H."/>
        </authorList>
    </citation>
    <scope>NUCLEOTIDE SEQUENCE [LARGE SCALE GENOMIC DNA]</scope>
    <source>
        <strain evidence="1 2">NRRL Y-17804</strain>
    </source>
</reference>
<accession>A0A0E9NIB5</accession>
<proteinExistence type="predicted"/>
<organism evidence="1 2">
    <name type="scientific">Saitoella complicata (strain BCRC 22490 / CBS 7301 / JCM 7358 / NBRC 10748 / NRRL Y-17804)</name>
    <dbReference type="NCBI Taxonomy" id="698492"/>
    <lineage>
        <taxon>Eukaryota</taxon>
        <taxon>Fungi</taxon>
        <taxon>Dikarya</taxon>
        <taxon>Ascomycota</taxon>
        <taxon>Taphrinomycotina</taxon>
        <taxon>Taphrinomycotina incertae sedis</taxon>
        <taxon>Saitoella</taxon>
    </lineage>
</organism>
<sequence>MGLHALFLTFLLLFMGVGFFIRLTSTNWDKGHGVQRFDNFFLINKSAVPRNLICPQLDRLIPQLGHSHIPDEQLEAAKSAAGRFWTARKFEEGSGRLQSTLEASLRTAEEKAILSI</sequence>
<dbReference type="EMBL" id="BACD03000024">
    <property type="protein sequence ID" value="GAO49589.1"/>
    <property type="molecule type" value="Genomic_DNA"/>
</dbReference>
<dbReference type="AlphaFoldDB" id="A0A0E9NIB5"/>
<reference evidence="1 2" key="1">
    <citation type="journal article" date="2011" name="J. Gen. Appl. Microbiol.">
        <title>Draft genome sequencing of the enigmatic yeast Saitoella complicata.</title>
        <authorList>
            <person name="Nishida H."/>
            <person name="Hamamoto M."/>
            <person name="Sugiyama J."/>
        </authorList>
    </citation>
    <scope>NUCLEOTIDE SEQUENCE [LARGE SCALE GENOMIC DNA]</scope>
    <source>
        <strain evidence="1 2">NRRL Y-17804</strain>
    </source>
</reference>
<evidence type="ECO:0000313" key="2">
    <source>
        <dbReference type="Proteomes" id="UP000033140"/>
    </source>
</evidence>